<evidence type="ECO:0000313" key="3">
    <source>
        <dbReference type="Proteomes" id="UP000473325"/>
    </source>
</evidence>
<dbReference type="AlphaFoldDB" id="A0A6L7ESM4"/>
<keyword evidence="3" id="KW-1185">Reference proteome</keyword>
<comment type="caution">
    <text evidence="2">The sequence shown here is derived from an EMBL/GenBank/DDBJ whole genome shotgun (WGS) entry which is preliminary data.</text>
</comment>
<name>A0A6L7ESM4_9ACTN</name>
<dbReference type="EMBL" id="WUEK01000002">
    <property type="protein sequence ID" value="MXG88538.1"/>
    <property type="molecule type" value="Genomic_DNA"/>
</dbReference>
<evidence type="ECO:0000313" key="2">
    <source>
        <dbReference type="EMBL" id="MXG88538.1"/>
    </source>
</evidence>
<feature type="transmembrane region" description="Helical" evidence="1">
    <location>
        <begin position="260"/>
        <end position="284"/>
    </location>
</feature>
<keyword evidence="1" id="KW-1133">Transmembrane helix</keyword>
<organism evidence="2 3">
    <name type="scientific">Nocardioides flavescens</name>
    <dbReference type="NCBI Taxonomy" id="2691959"/>
    <lineage>
        <taxon>Bacteria</taxon>
        <taxon>Bacillati</taxon>
        <taxon>Actinomycetota</taxon>
        <taxon>Actinomycetes</taxon>
        <taxon>Propionibacteriales</taxon>
        <taxon>Nocardioidaceae</taxon>
        <taxon>Nocardioides</taxon>
    </lineage>
</organism>
<sequence>MRVLARVLLGFGVFLVVAGVIALTWAPGVVKKTPLDVDTLTVYTGEAAKIDPATGDFDRRPVYALTDTKADSEASSSDHVLFVTTQCAVFDTGGEKVCVDGEDPDLITANIDVFATDRTTALSVDDKNLPADAVPHEGLVNKFPFDVQKKAYPFWDGTLGRAVDIEYQDTETVDGLETYRFSYTVADEPIEVAEGVDGTYDNVITVNVDPRTGSIVKSGQDQQRYLADGTQALDITVVTDDDTIKTAVDEAKANGSSLTLLLTIVPVVGLVGGALCLIAGGLLLARRRERPGARVAERSQDRVPA</sequence>
<accession>A0A6L7ESM4</accession>
<keyword evidence="1" id="KW-0812">Transmembrane</keyword>
<dbReference type="InterPro" id="IPR021424">
    <property type="entry name" value="PorA"/>
</dbReference>
<gene>
    <name evidence="2" type="ORF">GRQ65_03140</name>
</gene>
<dbReference type="Pfam" id="PF11271">
    <property type="entry name" value="PorA"/>
    <property type="match status" value="1"/>
</dbReference>
<protein>
    <submittedName>
        <fullName evidence="2">DUF3068 domain-containing protein</fullName>
    </submittedName>
</protein>
<proteinExistence type="predicted"/>
<evidence type="ECO:0000256" key="1">
    <source>
        <dbReference type="SAM" id="Phobius"/>
    </source>
</evidence>
<dbReference type="Proteomes" id="UP000473325">
    <property type="component" value="Unassembled WGS sequence"/>
</dbReference>
<keyword evidence="1" id="KW-0472">Membrane</keyword>
<reference evidence="2 3" key="1">
    <citation type="submission" date="2019-12" db="EMBL/GenBank/DDBJ databases">
        <authorList>
            <person name="Kun Z."/>
        </authorList>
    </citation>
    <scope>NUCLEOTIDE SEQUENCE [LARGE SCALE GENOMIC DNA]</scope>
    <source>
        <strain evidence="2 3">YIM 123512</strain>
    </source>
</reference>
<dbReference type="RefSeq" id="WP_160875103.1">
    <property type="nucleotide sequence ID" value="NZ_WUEK01000002.1"/>
</dbReference>